<organism evidence="1 2">
    <name type="scientific">Armillaria luteobubalina</name>
    <dbReference type="NCBI Taxonomy" id="153913"/>
    <lineage>
        <taxon>Eukaryota</taxon>
        <taxon>Fungi</taxon>
        <taxon>Dikarya</taxon>
        <taxon>Basidiomycota</taxon>
        <taxon>Agaricomycotina</taxon>
        <taxon>Agaricomycetes</taxon>
        <taxon>Agaricomycetidae</taxon>
        <taxon>Agaricales</taxon>
        <taxon>Marasmiineae</taxon>
        <taxon>Physalacriaceae</taxon>
        <taxon>Armillaria</taxon>
    </lineage>
</organism>
<protein>
    <recommendedName>
        <fullName evidence="3">Heterokaryon incompatibility domain-containing protein</fullName>
    </recommendedName>
</protein>
<dbReference type="AlphaFoldDB" id="A0AA39UQS6"/>
<accession>A0AA39UQS6</accession>
<gene>
    <name evidence="1" type="ORF">EDD18DRAFT_1329606</name>
</gene>
<dbReference type="EMBL" id="JAUEPU010000009">
    <property type="protein sequence ID" value="KAK0499362.1"/>
    <property type="molecule type" value="Genomic_DNA"/>
</dbReference>
<reference evidence="1" key="1">
    <citation type="submission" date="2023-06" db="EMBL/GenBank/DDBJ databases">
        <authorList>
            <consortium name="Lawrence Berkeley National Laboratory"/>
            <person name="Ahrendt S."/>
            <person name="Sahu N."/>
            <person name="Indic B."/>
            <person name="Wong-Bajracharya J."/>
            <person name="Merenyi Z."/>
            <person name="Ke H.-M."/>
            <person name="Monk M."/>
            <person name="Kocsube S."/>
            <person name="Drula E."/>
            <person name="Lipzen A."/>
            <person name="Balint B."/>
            <person name="Henrissat B."/>
            <person name="Andreopoulos B."/>
            <person name="Martin F.M."/>
            <person name="Harder C.B."/>
            <person name="Rigling D."/>
            <person name="Ford K.L."/>
            <person name="Foster G.D."/>
            <person name="Pangilinan J."/>
            <person name="Papanicolaou A."/>
            <person name="Barry K."/>
            <person name="LaButti K."/>
            <person name="Viragh M."/>
            <person name="Koriabine M."/>
            <person name="Yan M."/>
            <person name="Riley R."/>
            <person name="Champramary S."/>
            <person name="Plett K.L."/>
            <person name="Tsai I.J."/>
            <person name="Slot J."/>
            <person name="Sipos G."/>
            <person name="Plett J."/>
            <person name="Nagy L.G."/>
            <person name="Grigoriev I.V."/>
        </authorList>
    </citation>
    <scope>NUCLEOTIDE SEQUENCE</scope>
    <source>
        <strain evidence="1">HWK02</strain>
    </source>
</reference>
<keyword evidence="2" id="KW-1185">Reference proteome</keyword>
<evidence type="ECO:0008006" key="3">
    <source>
        <dbReference type="Google" id="ProtNLM"/>
    </source>
</evidence>
<comment type="caution">
    <text evidence="1">The sequence shown here is derived from an EMBL/GenBank/DDBJ whole genome shotgun (WGS) entry which is preliminary data.</text>
</comment>
<name>A0AA39UQS6_9AGAR</name>
<evidence type="ECO:0000313" key="2">
    <source>
        <dbReference type="Proteomes" id="UP001175228"/>
    </source>
</evidence>
<proteinExistence type="predicted"/>
<evidence type="ECO:0000313" key="1">
    <source>
        <dbReference type="EMBL" id="KAK0499362.1"/>
    </source>
</evidence>
<dbReference type="Proteomes" id="UP001175228">
    <property type="component" value="Unassembled WGS sequence"/>
</dbReference>
<sequence>MCIPDVCHGGQVVRALVHLLLRRGQHGLNLFAQPKLELSIPVFKQQSYTGTIPAVSSTLANTPCVDLGVSGVLEKFDAALGTAYSFRYEDDDIPFHRSGEITPPPSSKLPHSVIEPYIERNDDFGSAYAYLFSYWYSVTGFEHWLDDIGYMKEPMHFWEKEDQEMRRDALANGRITSKVPPRRLWDLRANRAVPWHWCVRARAGAYPWAISHAWVDAEERADVWTPMNGYRWPVPIPKDANLDLIRIEMLNLGVDYVWLDVLCLRQPGGREEHLRLEEWKIDVPTIGEVFRDFESDRSWFNRAWTLQEITLIPIIGGETNNNGMMEGVIRRRFGKQPRALQRMQRNHSVFDVLSHMRNRVSTNPVDRIAGLAYMFDSTYIPTYNAEQFEGSSWVALMNAMAPWSRVELLFFYPEPGNGSNYWRPSWNQAMANQLPSRGEVRRRIGNVGRTEETDTDWHEGSYIESGYVQGLADVSGEGGDRRGKLVIKDHAGEPRAFKILAGHEYPIPEGWYVLLGTVTRCDLELDFEYLDMIHWVAGKRQDDKFKKWSVFSMVDAEEGRKLRHLGVAIPEVKTFLC</sequence>